<evidence type="ECO:0000256" key="1">
    <source>
        <dbReference type="ARBA" id="ARBA00004474"/>
    </source>
</evidence>
<proteinExistence type="inferred from homology"/>
<keyword evidence="4" id="KW-0934">Plastid</keyword>
<feature type="transmembrane region" description="Helical" evidence="5">
    <location>
        <begin position="99"/>
        <end position="118"/>
    </location>
</feature>
<dbReference type="Pfam" id="PF05421">
    <property type="entry name" value="DUF751"/>
    <property type="match status" value="1"/>
</dbReference>
<evidence type="ECO:0000256" key="4">
    <source>
        <dbReference type="ARBA" id="ARBA00022640"/>
    </source>
</evidence>
<dbReference type="PANTHER" id="PTHR36049:SF3">
    <property type="match status" value="1"/>
</dbReference>
<dbReference type="EMBL" id="LGRX02010788">
    <property type="protein sequence ID" value="KAK3269718.1"/>
    <property type="molecule type" value="Genomic_DNA"/>
</dbReference>
<keyword evidence="5" id="KW-1133">Transmembrane helix</keyword>
<comment type="similarity">
    <text evidence="2">Belongs to the ycf33 family.</text>
</comment>
<dbReference type="PANTHER" id="PTHR36049">
    <property type="entry name" value="TRANSMEMBRANE PROTEIN"/>
    <property type="match status" value="1"/>
</dbReference>
<reference evidence="6 7" key="1">
    <citation type="journal article" date="2015" name="Genome Biol. Evol.">
        <title>Comparative Genomics of a Bacterivorous Green Alga Reveals Evolutionary Causalities and Consequences of Phago-Mixotrophic Mode of Nutrition.</title>
        <authorList>
            <person name="Burns J.A."/>
            <person name="Paasch A."/>
            <person name="Narechania A."/>
            <person name="Kim E."/>
        </authorList>
    </citation>
    <scope>NUCLEOTIDE SEQUENCE [LARGE SCALE GENOMIC DNA]</scope>
    <source>
        <strain evidence="6 7">PLY_AMNH</strain>
    </source>
</reference>
<evidence type="ECO:0000313" key="7">
    <source>
        <dbReference type="Proteomes" id="UP001190700"/>
    </source>
</evidence>
<name>A0AAE0L2K5_9CHLO</name>
<dbReference type="AlphaFoldDB" id="A0AAE0L2K5"/>
<evidence type="ECO:0000256" key="2">
    <source>
        <dbReference type="ARBA" id="ARBA00010985"/>
    </source>
</evidence>
<keyword evidence="5" id="KW-0812">Transmembrane</keyword>
<keyword evidence="7" id="KW-1185">Reference proteome</keyword>
<protein>
    <recommendedName>
        <fullName evidence="3">Uncharacterized protein ycf33</fullName>
    </recommendedName>
</protein>
<sequence length="132" mass="14862">MDEQATHLLVKPAEEFTLALAVAFAYMWLVHAEPASAAAITDENSAFVAPHAQDLWSIAEGEDFWANMGRYAKYAVTVVFGTGYVIVKPLFKLFSKPQTAIPFAIFIFLFFKFIRWTVQSMLGLNDVETIDY</sequence>
<gene>
    <name evidence="6" type="ORF">CYMTET_21861</name>
</gene>
<dbReference type="Proteomes" id="UP001190700">
    <property type="component" value="Unassembled WGS sequence"/>
</dbReference>
<keyword evidence="5" id="KW-0472">Membrane</keyword>
<organism evidence="6 7">
    <name type="scientific">Cymbomonas tetramitiformis</name>
    <dbReference type="NCBI Taxonomy" id="36881"/>
    <lineage>
        <taxon>Eukaryota</taxon>
        <taxon>Viridiplantae</taxon>
        <taxon>Chlorophyta</taxon>
        <taxon>Pyramimonadophyceae</taxon>
        <taxon>Pyramimonadales</taxon>
        <taxon>Pyramimonadaceae</taxon>
        <taxon>Cymbomonas</taxon>
    </lineage>
</organism>
<feature type="transmembrane region" description="Helical" evidence="5">
    <location>
        <begin position="71"/>
        <end position="87"/>
    </location>
</feature>
<comment type="subcellular location">
    <subcellularLocation>
        <location evidence="1">Plastid</location>
    </subcellularLocation>
</comment>
<evidence type="ECO:0000256" key="3">
    <source>
        <dbReference type="ARBA" id="ARBA00021584"/>
    </source>
</evidence>
<comment type="caution">
    <text evidence="6">The sequence shown here is derived from an EMBL/GenBank/DDBJ whole genome shotgun (WGS) entry which is preliminary data.</text>
</comment>
<dbReference type="GO" id="GO:0009536">
    <property type="term" value="C:plastid"/>
    <property type="evidence" value="ECO:0007669"/>
    <property type="project" value="UniProtKB-SubCell"/>
</dbReference>
<evidence type="ECO:0000313" key="6">
    <source>
        <dbReference type="EMBL" id="KAK3269718.1"/>
    </source>
</evidence>
<evidence type="ECO:0000256" key="5">
    <source>
        <dbReference type="SAM" id="Phobius"/>
    </source>
</evidence>
<dbReference type="InterPro" id="IPR008470">
    <property type="entry name" value="Uncharacterised_Ycf33"/>
</dbReference>
<accession>A0AAE0L2K5</accession>